<organism evidence="2 3">
    <name type="scientific">Cohnella luojiensis</name>
    <dbReference type="NCBI Taxonomy" id="652876"/>
    <lineage>
        <taxon>Bacteria</taxon>
        <taxon>Bacillati</taxon>
        <taxon>Bacillota</taxon>
        <taxon>Bacilli</taxon>
        <taxon>Bacillales</taxon>
        <taxon>Paenibacillaceae</taxon>
        <taxon>Cohnella</taxon>
    </lineage>
</organism>
<feature type="domain" description="Mannosylglycerate hydrolase MGH1-like glycoside hydrolase" evidence="1">
    <location>
        <begin position="193"/>
        <end position="442"/>
    </location>
</feature>
<evidence type="ECO:0000313" key="2">
    <source>
        <dbReference type="EMBL" id="TFE29512.1"/>
    </source>
</evidence>
<evidence type="ECO:0000259" key="1">
    <source>
        <dbReference type="Pfam" id="PF22422"/>
    </source>
</evidence>
<dbReference type="AlphaFoldDB" id="A0A4Y8M2L6"/>
<dbReference type="PANTHER" id="PTHR23403">
    <property type="entry name" value="TREHALASE"/>
    <property type="match status" value="1"/>
</dbReference>
<gene>
    <name evidence="2" type="ORF">E2980_05855</name>
</gene>
<name>A0A4Y8M2L6_9BACL</name>
<evidence type="ECO:0000313" key="3">
    <source>
        <dbReference type="Proteomes" id="UP000297900"/>
    </source>
</evidence>
<dbReference type="EMBL" id="SOMN01000004">
    <property type="protein sequence ID" value="TFE29512.1"/>
    <property type="molecule type" value="Genomic_DNA"/>
</dbReference>
<dbReference type="InterPro" id="IPR012341">
    <property type="entry name" value="6hp_glycosidase-like_sf"/>
</dbReference>
<dbReference type="InterPro" id="IPR001661">
    <property type="entry name" value="Glyco_hydro_37"/>
</dbReference>
<reference evidence="2 3" key="1">
    <citation type="submission" date="2019-03" db="EMBL/GenBank/DDBJ databases">
        <title>Cohnella endophytica sp. nov., a novel endophytic bacterium isolated from bark of Sonneratia apetala.</title>
        <authorList>
            <person name="Tuo L."/>
        </authorList>
    </citation>
    <scope>NUCLEOTIDE SEQUENCE [LARGE SCALE GENOMIC DNA]</scope>
    <source>
        <strain evidence="2 3">CCTCC AB 208254</strain>
    </source>
</reference>
<dbReference type="OrthoDB" id="9798687at2"/>
<dbReference type="GO" id="GO:0005993">
    <property type="term" value="P:trehalose catabolic process"/>
    <property type="evidence" value="ECO:0007669"/>
    <property type="project" value="TreeGrafter"/>
</dbReference>
<dbReference type="InterPro" id="IPR054491">
    <property type="entry name" value="MGH1-like_GH"/>
</dbReference>
<keyword evidence="3" id="KW-1185">Reference proteome</keyword>
<proteinExistence type="predicted"/>
<accession>A0A4Y8M2L6</accession>
<dbReference type="PANTHER" id="PTHR23403:SF1">
    <property type="entry name" value="TREHALASE"/>
    <property type="match status" value="1"/>
</dbReference>
<dbReference type="Gene3D" id="1.50.10.10">
    <property type="match status" value="1"/>
</dbReference>
<dbReference type="Proteomes" id="UP000297900">
    <property type="component" value="Unassembled WGS sequence"/>
</dbReference>
<dbReference type="InterPro" id="IPR008928">
    <property type="entry name" value="6-hairpin_glycosidase_sf"/>
</dbReference>
<sequence>MLHAMKTKDGIGTLANYFSKKSYQDDPLLDYETARNRLPEPICSNRPEYIECYWKAWEIAFRNTYSPTPQSGFVSNFVDAAFNDSIFLWDTVFITMFCNLGHAYIPGIRSLDNFYCKQYDNGEIPREIVRNTGEVFDRWVNWMRKPLHSYFHNHYQYRGLFSADKPSYDDMFKPDLGRVVEEPPYLTLDNLNHPILAWAEMESYRQTGDVERLKQVWEPLYRYYLALQYHLRNQFGLFVTDWASMDNSPRNAYLGSGIDISCEMMLFAGQLTEISDILTARFEAEGQTERVLNLRMIQEVLSKDQKLISQAINDYMWDAESGFYYDVTETGERAPVKTIAAFWALLSGVANPEQAERLVGWLRDPQTFARTHRVPTLAADDEHYQPNGGYWQGAVWAPTNTMVIRGLERYGYHQLAREIAVEHLDRVVQVYQDTGKFWENYAADYISQGDKGKPDFIGWTGIGPILNLLEHAIGLRADAANSELIWNIDPSLGESGCHRYWFGGRTINLRATPQENGTYSVIAESDGPITLKIILNSQSVTKHLTSGEVYTVRL</sequence>
<comment type="caution">
    <text evidence="2">The sequence shown here is derived from an EMBL/GenBank/DDBJ whole genome shotgun (WGS) entry which is preliminary data.</text>
</comment>
<dbReference type="SUPFAM" id="SSF48208">
    <property type="entry name" value="Six-hairpin glycosidases"/>
    <property type="match status" value="1"/>
</dbReference>
<dbReference type="GO" id="GO:0004555">
    <property type="term" value="F:alpha,alpha-trehalase activity"/>
    <property type="evidence" value="ECO:0007669"/>
    <property type="project" value="InterPro"/>
</dbReference>
<protein>
    <submittedName>
        <fullName evidence="2">Alpha,alpha-trehalase</fullName>
    </submittedName>
</protein>
<dbReference type="Pfam" id="PF22422">
    <property type="entry name" value="MGH1-like_GH"/>
    <property type="match status" value="1"/>
</dbReference>